<dbReference type="EnsemblMetazoa" id="MESCA002553-RA">
    <property type="protein sequence ID" value="MESCA002553-PA"/>
    <property type="gene ID" value="MESCA002553"/>
</dbReference>
<feature type="coiled-coil region" evidence="1">
    <location>
        <begin position="47"/>
        <end position="123"/>
    </location>
</feature>
<organism evidence="2 3">
    <name type="scientific">Megaselia scalaris</name>
    <name type="common">Humpbacked fly</name>
    <name type="synonym">Phora scalaris</name>
    <dbReference type="NCBI Taxonomy" id="36166"/>
    <lineage>
        <taxon>Eukaryota</taxon>
        <taxon>Metazoa</taxon>
        <taxon>Ecdysozoa</taxon>
        <taxon>Arthropoda</taxon>
        <taxon>Hexapoda</taxon>
        <taxon>Insecta</taxon>
        <taxon>Pterygota</taxon>
        <taxon>Neoptera</taxon>
        <taxon>Endopterygota</taxon>
        <taxon>Diptera</taxon>
        <taxon>Brachycera</taxon>
        <taxon>Muscomorpha</taxon>
        <taxon>Platypezoidea</taxon>
        <taxon>Phoridae</taxon>
        <taxon>Megaseliini</taxon>
        <taxon>Megaselia</taxon>
    </lineage>
</organism>
<sequence length="137" mass="15803">MDYFSIPEKLISLFQMMLTNNWSCVRAANGVLASFQTIRGFGQEELIANARAEYEALQSEMSRIQQENSNAKEEVKEVLQALEELAVNYDAKSQEIDNKNKDIDNINEELQQKQNALATMTTDFQQLKDIQHIKRKE</sequence>
<keyword evidence="1" id="KW-0175">Coiled coil</keyword>
<dbReference type="HOGENOM" id="CLU_1867445_0_0_1"/>
<dbReference type="AlphaFoldDB" id="T1GGN0"/>
<dbReference type="Proteomes" id="UP000015102">
    <property type="component" value="Unassembled WGS sequence"/>
</dbReference>
<dbReference type="SUPFAM" id="SSF57997">
    <property type="entry name" value="Tropomyosin"/>
    <property type="match status" value="1"/>
</dbReference>
<proteinExistence type="predicted"/>
<dbReference type="Gene3D" id="1.10.287.1490">
    <property type="match status" value="1"/>
</dbReference>
<keyword evidence="3" id="KW-1185">Reference proteome</keyword>
<evidence type="ECO:0000313" key="3">
    <source>
        <dbReference type="Proteomes" id="UP000015102"/>
    </source>
</evidence>
<dbReference type="EMBL" id="CAQQ02181359">
    <property type="status" value="NOT_ANNOTATED_CDS"/>
    <property type="molecule type" value="Genomic_DNA"/>
</dbReference>
<accession>T1GGN0</accession>
<evidence type="ECO:0000256" key="1">
    <source>
        <dbReference type="SAM" id="Coils"/>
    </source>
</evidence>
<protein>
    <submittedName>
        <fullName evidence="2">Uncharacterized protein</fullName>
    </submittedName>
</protein>
<reference evidence="2" key="2">
    <citation type="submission" date="2015-06" db="UniProtKB">
        <authorList>
            <consortium name="EnsemblMetazoa"/>
        </authorList>
    </citation>
    <scope>IDENTIFICATION</scope>
</reference>
<name>T1GGN0_MEGSC</name>
<dbReference type="EMBL" id="CAQQ02181360">
    <property type="status" value="NOT_ANNOTATED_CDS"/>
    <property type="molecule type" value="Genomic_DNA"/>
</dbReference>
<dbReference type="STRING" id="36166.T1GGN0"/>
<reference evidence="3" key="1">
    <citation type="submission" date="2013-02" db="EMBL/GenBank/DDBJ databases">
        <authorList>
            <person name="Hughes D."/>
        </authorList>
    </citation>
    <scope>NUCLEOTIDE SEQUENCE</scope>
    <source>
        <strain>Durham</strain>
        <strain evidence="3">NC isolate 2 -- Noor lab</strain>
    </source>
</reference>
<evidence type="ECO:0000313" key="2">
    <source>
        <dbReference type="EnsemblMetazoa" id="MESCA002553-PA"/>
    </source>
</evidence>